<dbReference type="EMBL" id="JAUJYW010000002">
    <property type="protein sequence ID" value="MDN8598629.1"/>
    <property type="molecule type" value="Genomic_DNA"/>
</dbReference>
<keyword evidence="3" id="KW-1185">Reference proteome</keyword>
<dbReference type="RefSeq" id="WP_301697137.1">
    <property type="nucleotide sequence ID" value="NZ_JAUJYW010000002.1"/>
</dbReference>
<proteinExistence type="predicted"/>
<dbReference type="InterPro" id="IPR006528">
    <property type="entry name" value="Phage_head_morphogenesis_dom"/>
</dbReference>
<gene>
    <name evidence="2" type="ORF">Q0A17_04225</name>
</gene>
<accession>A0ABT8PQV2</accession>
<evidence type="ECO:0000259" key="1">
    <source>
        <dbReference type="Pfam" id="PF04233"/>
    </source>
</evidence>
<protein>
    <submittedName>
        <fullName evidence="2">Phage minor head protein</fullName>
    </submittedName>
</protein>
<evidence type="ECO:0000313" key="3">
    <source>
        <dbReference type="Proteomes" id="UP001174867"/>
    </source>
</evidence>
<sequence>MNRDVKKEISRVYVGSDAGIAQDESPAVALRKAARRLHKKWSAKFDALSEDLAREFTEKTLSSTDKSVQKKLSEAGFTVPFKMTDEMRDAYQATIGENVGLIRSIPEQYLTQVETMTMQSVTSGRDLGALTEKIEQQYGVTHRRAALIARDQNNKATSDMVAARQRSIGAKEGIWRHSHGGKTQRPEHVKADGERFDLSKGLLIKGKYVMPGKEINCKCGWEMVLPGFND</sequence>
<comment type="caution">
    <text evidence="2">The sequence shown here is derived from an EMBL/GenBank/DDBJ whole genome shotgun (WGS) entry which is preliminary data.</text>
</comment>
<name>A0ABT8PQV2_9ENTR</name>
<dbReference type="Proteomes" id="UP001174867">
    <property type="component" value="Unassembled WGS sequence"/>
</dbReference>
<feature type="domain" description="Phage head morphogenesis" evidence="1">
    <location>
        <begin position="112"/>
        <end position="219"/>
    </location>
</feature>
<dbReference type="Pfam" id="PF04233">
    <property type="entry name" value="Phage_Mu_F"/>
    <property type="match status" value="1"/>
</dbReference>
<organism evidence="2 3">
    <name type="scientific">Citrobacter enshiensis</name>
    <dbReference type="NCBI Taxonomy" id="2971264"/>
    <lineage>
        <taxon>Bacteria</taxon>
        <taxon>Pseudomonadati</taxon>
        <taxon>Pseudomonadota</taxon>
        <taxon>Gammaproteobacteria</taxon>
        <taxon>Enterobacterales</taxon>
        <taxon>Enterobacteriaceae</taxon>
        <taxon>Citrobacter</taxon>
    </lineage>
</organism>
<evidence type="ECO:0000313" key="2">
    <source>
        <dbReference type="EMBL" id="MDN8598629.1"/>
    </source>
</evidence>
<reference evidence="2 3" key="1">
    <citation type="submission" date="2023-07" db="EMBL/GenBank/DDBJ databases">
        <title>Citrobacter selenititolerans sp. nov., isolated from seleniferous soil.</title>
        <authorList>
            <person name="Zhang S."/>
            <person name="Li K."/>
            <person name="Peng J."/>
            <person name="Wang H."/>
            <person name="Sun J."/>
            <person name="Guo Y."/>
        </authorList>
    </citation>
    <scope>NUCLEOTIDE SEQUENCE [LARGE SCALE GENOMIC DNA]</scope>
    <source>
        <strain evidence="2 3">S2-9</strain>
    </source>
</reference>